<gene>
    <name evidence="1" type="ORF">SCLTRI_LOCUS10131</name>
</gene>
<evidence type="ECO:0000313" key="1">
    <source>
        <dbReference type="EMBL" id="CAD6454377.1"/>
    </source>
</evidence>
<reference evidence="1" key="1">
    <citation type="submission" date="2020-10" db="EMBL/GenBank/DDBJ databases">
        <authorList>
            <person name="Kusch S."/>
        </authorList>
    </citation>
    <scope>NUCLEOTIDE SEQUENCE</scope>
    <source>
        <strain evidence="1">SwB9</strain>
    </source>
</reference>
<evidence type="ECO:0000313" key="2">
    <source>
        <dbReference type="Proteomes" id="UP000624404"/>
    </source>
</evidence>
<proteinExistence type="predicted"/>
<sequence length="375" mass="42254">MTRIPEANYIADPDGDLLILLGPTTPPISQTGESTLHERNSTWDYDSRVLVSSKRMSLASPVFKIMLEGSFKESLELKTLGRLTLPLPEDDPVAMRILIDVIHGHSKYIPKVVHIHAFARFAILADYYQCSAVAEACVNLWKQKIVELSLWKRSETRLACWIFITWVFNLSVEFKDATARIVKGLPYGLGEILARNQLELPIPTTVIRKVDEYRQAALKGFKKILVVALSRFRGGRILYDVGRRMIFIPDLTHARVMAYDDAKACDDEEACYDAKACDAEIIEYFTKALSKHSLFPLPQGPEDYKGWVFDELIGRVWSVKVNGGSNVGIRGHQQKVLDITLARIKFSIDHLYSKTFGVDVASLKAHFNVRGAARA</sequence>
<protein>
    <submittedName>
        <fullName evidence="1">333f7997-631a-4504-8fdd-147850c0ad40</fullName>
    </submittedName>
</protein>
<organism evidence="1 2">
    <name type="scientific">Sclerotinia trifoliorum</name>
    <dbReference type="NCBI Taxonomy" id="28548"/>
    <lineage>
        <taxon>Eukaryota</taxon>
        <taxon>Fungi</taxon>
        <taxon>Dikarya</taxon>
        <taxon>Ascomycota</taxon>
        <taxon>Pezizomycotina</taxon>
        <taxon>Leotiomycetes</taxon>
        <taxon>Helotiales</taxon>
        <taxon>Sclerotiniaceae</taxon>
        <taxon>Sclerotinia</taxon>
    </lineage>
</organism>
<dbReference type="Proteomes" id="UP000624404">
    <property type="component" value="Unassembled WGS sequence"/>
</dbReference>
<dbReference type="AlphaFoldDB" id="A0A8H2W678"/>
<dbReference type="Gene3D" id="3.30.710.10">
    <property type="entry name" value="Potassium Channel Kv1.1, Chain A"/>
    <property type="match status" value="1"/>
</dbReference>
<dbReference type="OrthoDB" id="3534824at2759"/>
<keyword evidence="2" id="KW-1185">Reference proteome</keyword>
<accession>A0A8H2W678</accession>
<comment type="caution">
    <text evidence="1">The sequence shown here is derived from an EMBL/GenBank/DDBJ whole genome shotgun (WGS) entry which is preliminary data.</text>
</comment>
<dbReference type="SUPFAM" id="SSF54695">
    <property type="entry name" value="POZ domain"/>
    <property type="match status" value="1"/>
</dbReference>
<name>A0A8H2W678_9HELO</name>
<dbReference type="InterPro" id="IPR011333">
    <property type="entry name" value="SKP1/BTB/POZ_sf"/>
</dbReference>
<dbReference type="EMBL" id="CAJHIA010000036">
    <property type="protein sequence ID" value="CAD6454377.1"/>
    <property type="molecule type" value="Genomic_DNA"/>
</dbReference>